<dbReference type="GO" id="GO:0019677">
    <property type="term" value="P:NAD+ catabolic process"/>
    <property type="evidence" value="ECO:0007669"/>
    <property type="project" value="TreeGrafter"/>
</dbReference>
<evidence type="ECO:0000259" key="23">
    <source>
        <dbReference type="PROSITE" id="PS51462"/>
    </source>
</evidence>
<dbReference type="OrthoDB" id="10249612at2759"/>
<dbReference type="InterPro" id="IPR000086">
    <property type="entry name" value="NUDIX_hydrolase_dom"/>
</dbReference>
<dbReference type="InParanoid" id="A0A1S3H0F9"/>
<dbReference type="PROSITE" id="PS50297">
    <property type="entry name" value="ANK_REP_REGION"/>
    <property type="match status" value="1"/>
</dbReference>
<feature type="repeat" description="ANK" evidence="22">
    <location>
        <begin position="67"/>
        <end position="99"/>
    </location>
</feature>
<comment type="subunit">
    <text evidence="18">Homodimer. Homodimerization is essential for its catalytic activity and protein stability. Interacts (via ANK repeats) with BLMH.</text>
</comment>
<dbReference type="PANTHER" id="PTHR42904">
    <property type="entry name" value="NUDIX HYDROLASE, NUDC SUBFAMILY"/>
    <property type="match status" value="1"/>
</dbReference>
<dbReference type="AlphaFoldDB" id="A0A1S3H0F9"/>
<evidence type="ECO:0000256" key="10">
    <source>
        <dbReference type="ARBA" id="ARBA00022857"/>
    </source>
</evidence>
<comment type="similarity">
    <text evidence="5">Belongs to the Nudix hydrolase family. NudC subfamily.</text>
</comment>
<evidence type="ECO:0000256" key="8">
    <source>
        <dbReference type="ARBA" id="ARBA00022801"/>
    </source>
</evidence>
<dbReference type="InterPro" id="IPR002110">
    <property type="entry name" value="Ankyrin_rpt"/>
</dbReference>
<keyword evidence="24" id="KW-1185">Reference proteome</keyword>
<dbReference type="RefSeq" id="XP_013379488.1">
    <property type="nucleotide sequence ID" value="XM_013524034.1"/>
</dbReference>
<gene>
    <name evidence="25" type="primary">LOC106150982</name>
</gene>
<evidence type="ECO:0000256" key="16">
    <source>
        <dbReference type="ARBA" id="ARBA00031178"/>
    </source>
</evidence>
<dbReference type="OMA" id="CNTRTTL"/>
<evidence type="ECO:0000256" key="3">
    <source>
        <dbReference type="ARBA" id="ARBA00004275"/>
    </source>
</evidence>
<evidence type="ECO:0000256" key="20">
    <source>
        <dbReference type="ARBA" id="ARBA00049196"/>
    </source>
</evidence>
<dbReference type="Gene3D" id="3.90.79.10">
    <property type="entry name" value="Nucleoside Triphosphate Pyrophosphohydrolase"/>
    <property type="match status" value="1"/>
</dbReference>
<evidence type="ECO:0000256" key="4">
    <source>
        <dbReference type="ARBA" id="ARBA00004463"/>
    </source>
</evidence>
<evidence type="ECO:0000256" key="6">
    <source>
        <dbReference type="ARBA" id="ARBA00012381"/>
    </source>
</evidence>
<evidence type="ECO:0000256" key="19">
    <source>
        <dbReference type="ARBA" id="ARBA00047501"/>
    </source>
</evidence>
<dbReference type="FunFam" id="3.90.79.10:FF:000023">
    <property type="entry name" value="Peroxisomal NADH pyrophosphatase NUDT12"/>
    <property type="match status" value="1"/>
</dbReference>
<comment type="catalytic activity">
    <reaction evidence="19">
        <text>NADPH + H2O = reduced beta-nicotinamide D-ribonucleotide + adenosine 2',5'-bisphosphate + 2 H(+)</text>
        <dbReference type="Rhea" id="RHEA:60820"/>
        <dbReference type="ChEBI" id="CHEBI:15377"/>
        <dbReference type="ChEBI" id="CHEBI:15378"/>
        <dbReference type="ChEBI" id="CHEBI:57783"/>
        <dbReference type="ChEBI" id="CHEBI:90832"/>
        <dbReference type="ChEBI" id="CHEBI:194156"/>
    </reaction>
    <physiologicalReaction direction="left-to-right" evidence="19">
        <dbReference type="Rhea" id="RHEA:60821"/>
    </physiologicalReaction>
</comment>
<dbReference type="GO" id="GO:0035529">
    <property type="term" value="F:NADH pyrophosphatase activity"/>
    <property type="evidence" value="ECO:0007669"/>
    <property type="project" value="TreeGrafter"/>
</dbReference>
<dbReference type="Pfam" id="PF09296">
    <property type="entry name" value="NUDIX-like"/>
    <property type="match status" value="1"/>
</dbReference>
<evidence type="ECO:0000313" key="25">
    <source>
        <dbReference type="RefSeq" id="XP_013379488.1"/>
    </source>
</evidence>
<organism evidence="24 25">
    <name type="scientific">Lingula anatina</name>
    <name type="common">Brachiopod</name>
    <name type="synonym">Lingula unguis</name>
    <dbReference type="NCBI Taxonomy" id="7574"/>
    <lineage>
        <taxon>Eukaryota</taxon>
        <taxon>Metazoa</taxon>
        <taxon>Spiralia</taxon>
        <taxon>Lophotrochozoa</taxon>
        <taxon>Brachiopoda</taxon>
        <taxon>Linguliformea</taxon>
        <taxon>Lingulata</taxon>
        <taxon>Lingulida</taxon>
        <taxon>Linguloidea</taxon>
        <taxon>Lingulidae</taxon>
        <taxon>Lingula</taxon>
    </lineage>
</organism>
<dbReference type="InterPro" id="IPR015797">
    <property type="entry name" value="NUDIX_hydrolase-like_dom_sf"/>
</dbReference>
<evidence type="ECO:0000256" key="15">
    <source>
        <dbReference type="ARBA" id="ARBA00030313"/>
    </source>
</evidence>
<comment type="cofactor">
    <cofactor evidence="2">
        <name>Zn(2+)</name>
        <dbReference type="ChEBI" id="CHEBI:29105"/>
    </cofactor>
</comment>
<evidence type="ECO:0000313" key="24">
    <source>
        <dbReference type="Proteomes" id="UP000085678"/>
    </source>
</evidence>
<dbReference type="InterPro" id="IPR036770">
    <property type="entry name" value="Ankyrin_rpt-contain_sf"/>
</dbReference>
<dbReference type="CDD" id="cd03429">
    <property type="entry name" value="NUDIX_NADH_pyrophosphatase_Nudt13"/>
    <property type="match status" value="1"/>
</dbReference>
<keyword evidence="8" id="KW-0378">Hydrolase</keyword>
<dbReference type="Proteomes" id="UP000085678">
    <property type="component" value="Unplaced"/>
</dbReference>
<dbReference type="GO" id="GO:0046872">
    <property type="term" value="F:metal ion binding"/>
    <property type="evidence" value="ECO:0007669"/>
    <property type="project" value="UniProtKB-KW"/>
</dbReference>
<keyword evidence="22" id="KW-0040">ANK repeat</keyword>
<evidence type="ECO:0000256" key="11">
    <source>
        <dbReference type="ARBA" id="ARBA00023027"/>
    </source>
</evidence>
<evidence type="ECO:0000256" key="2">
    <source>
        <dbReference type="ARBA" id="ARBA00001947"/>
    </source>
</evidence>
<dbReference type="InterPro" id="IPR020084">
    <property type="entry name" value="NUDIX_hydrolase_CS"/>
</dbReference>
<evidence type="ECO:0000256" key="21">
    <source>
        <dbReference type="ARBA" id="ARBA00049264"/>
    </source>
</evidence>
<comment type="function">
    <text evidence="17">mRNA decapping enzyme that specifically removes the nicotinamide adenine dinucleotide (NAD) cap from a subset of mRNAs by hydrolyzing the diphosphate linkage to produce nicotinamide mononucleotide (NMN) and 5' monophosphate mRNA. The NAD-cap is present at the 5'-end of some RNAs; in contrast to the canonical N7 methylguanosine (m7G) cap, the NAD cap promotes mRNA decay. Preferentially acts on NAD-capped transcripts in response to nutrient stress. Also acts on free nicotinamide adenine dinucleotide molecules: hydrolyzes NAD(H) into NMN(H) and AMP, and NADPH into NMNH and 2',5'-ADP. May act to regulate the concentration of peroxisomal nicotinamide nucleotide cofactors required for oxidative metabolism in this organelle. Regulates the levels of circadian clock components PER1, PER2, PER3 and CRY2 in the liver.</text>
</comment>
<accession>A0A1S3H0F9</accession>
<comment type="cofactor">
    <cofactor evidence="1">
        <name>Mg(2+)</name>
        <dbReference type="ChEBI" id="CHEBI:18420"/>
    </cofactor>
</comment>
<dbReference type="Gene3D" id="1.25.40.20">
    <property type="entry name" value="Ankyrin repeat-containing domain"/>
    <property type="match status" value="1"/>
</dbReference>
<keyword evidence="12" id="KW-0576">Peroxisome</keyword>
<dbReference type="Pfam" id="PF09297">
    <property type="entry name" value="Zn_ribbon_NUD"/>
    <property type="match status" value="1"/>
</dbReference>
<dbReference type="Pfam" id="PF00293">
    <property type="entry name" value="NUDIX"/>
    <property type="match status" value="1"/>
</dbReference>
<evidence type="ECO:0000256" key="9">
    <source>
        <dbReference type="ARBA" id="ARBA00022842"/>
    </source>
</evidence>
<evidence type="ECO:0000256" key="14">
    <source>
        <dbReference type="ARBA" id="ARBA00023869"/>
    </source>
</evidence>
<keyword evidence="7" id="KW-0479">Metal-binding</keyword>
<dbReference type="Pfam" id="PF12796">
    <property type="entry name" value="Ank_2"/>
    <property type="match status" value="1"/>
</dbReference>
<comment type="catalytic activity">
    <reaction evidence="20">
        <text>NAD(+) + H2O = beta-nicotinamide D-ribonucleotide + AMP + 2 H(+)</text>
        <dbReference type="Rhea" id="RHEA:11800"/>
        <dbReference type="ChEBI" id="CHEBI:14649"/>
        <dbReference type="ChEBI" id="CHEBI:15377"/>
        <dbReference type="ChEBI" id="CHEBI:15378"/>
        <dbReference type="ChEBI" id="CHEBI:57540"/>
        <dbReference type="ChEBI" id="CHEBI:456215"/>
        <dbReference type="EC" id="3.6.1.22"/>
    </reaction>
    <physiologicalReaction direction="left-to-right" evidence="20">
        <dbReference type="Rhea" id="RHEA:11801"/>
    </physiologicalReaction>
</comment>
<dbReference type="SUPFAM" id="SSF55811">
    <property type="entry name" value="Nudix"/>
    <property type="match status" value="1"/>
</dbReference>
<comment type="subcellular location">
    <subcellularLocation>
        <location evidence="4">Cytoplasmic granule</location>
    </subcellularLocation>
    <subcellularLocation>
        <location evidence="3">Peroxisome</location>
    </subcellularLocation>
</comment>
<dbReference type="SUPFAM" id="SSF48403">
    <property type="entry name" value="Ankyrin repeat"/>
    <property type="match status" value="1"/>
</dbReference>
<sequence>MLLLISPAGAITSIVHNFKRIIPAVMASDIRKQMMERIYECAAGGKTQELDKLIATKDLDLDAKNERGWTALMFAARNGQSAILKKLLERGSDPSIMNSTGQTALDIASFWNHQDAAKVLKEKPETAKSSEQVINYFGHHILDRAADKRKNPQWISQAMKKSDSKYIIISELRPLTLTSGHLSSGFMKGKGKKLCILSYEDISNFLDSKPTPPLLFLGIEPILEPAQGKPLDRLGAEGIPWFAVDLTGKFEDYDQAAKAFHPEAEFLSADFRSAMVLPETDAAIYAQARSLLDWHARYKFCSTCGSPTRMEESGYKRICENQDCSSLKGVHNTSYPRVDPVVIMLVISQDGRRCLLGRQKRFPSGMFSCLAGFMEPGETMEDAVRRETFEESGVRVGEVHYHSCQPWPFPSTLMIGCHAKATSENIKVDKEEIDDARWFTREEILLMLTGQHKDGFFVPPPQALAHQVIKAWAKMPSNL</sequence>
<reference evidence="25" key="1">
    <citation type="submission" date="2025-08" db="UniProtKB">
        <authorList>
            <consortium name="RefSeq"/>
        </authorList>
    </citation>
    <scope>IDENTIFICATION</scope>
    <source>
        <tissue evidence="25">Gonads</tissue>
    </source>
</reference>
<evidence type="ECO:0000256" key="13">
    <source>
        <dbReference type="ARBA" id="ARBA00023679"/>
    </source>
</evidence>
<dbReference type="GO" id="GO:0005777">
    <property type="term" value="C:peroxisome"/>
    <property type="evidence" value="ECO:0007669"/>
    <property type="project" value="UniProtKB-SubCell"/>
</dbReference>
<evidence type="ECO:0000256" key="1">
    <source>
        <dbReference type="ARBA" id="ARBA00001946"/>
    </source>
</evidence>
<keyword evidence="10" id="KW-0521">NADP</keyword>
<dbReference type="GO" id="GO:0006742">
    <property type="term" value="P:NADP+ catabolic process"/>
    <property type="evidence" value="ECO:0007669"/>
    <property type="project" value="TreeGrafter"/>
</dbReference>
<name>A0A1S3H0F9_LINAN</name>
<dbReference type="PROSITE" id="PS51462">
    <property type="entry name" value="NUDIX"/>
    <property type="match status" value="1"/>
</dbReference>
<dbReference type="InterPro" id="IPR015375">
    <property type="entry name" value="NADH_PPase-like_N"/>
</dbReference>
<proteinExistence type="inferred from homology"/>
<evidence type="ECO:0000256" key="12">
    <source>
        <dbReference type="ARBA" id="ARBA00023140"/>
    </source>
</evidence>
<evidence type="ECO:0000256" key="7">
    <source>
        <dbReference type="ARBA" id="ARBA00022723"/>
    </source>
</evidence>
<dbReference type="GO" id="GO:0005829">
    <property type="term" value="C:cytosol"/>
    <property type="evidence" value="ECO:0007669"/>
    <property type="project" value="TreeGrafter"/>
</dbReference>
<evidence type="ECO:0000256" key="22">
    <source>
        <dbReference type="PROSITE-ProRule" id="PRU00023"/>
    </source>
</evidence>
<dbReference type="InterPro" id="IPR049734">
    <property type="entry name" value="NudC-like_C"/>
</dbReference>
<dbReference type="STRING" id="7574.A0A1S3H0F9"/>
<evidence type="ECO:0000256" key="17">
    <source>
        <dbReference type="ARBA" id="ARBA00045837"/>
    </source>
</evidence>
<protein>
    <recommendedName>
        <fullName evidence="14">NAD-capped RNA hydrolase NUDT12</fullName>
        <ecNumber evidence="6">3.6.1.22</ecNumber>
    </recommendedName>
    <alternativeName>
        <fullName evidence="15">NADH pyrophosphatase NUDT12</fullName>
    </alternativeName>
    <alternativeName>
        <fullName evidence="16">Nucleoside diphosphate-linked moiety X motif 12</fullName>
    </alternativeName>
</protein>
<dbReference type="InterPro" id="IPR050241">
    <property type="entry name" value="NAD-cap_RNA_hydrolase_NudC"/>
</dbReference>
<dbReference type="GeneID" id="106150982"/>
<dbReference type="PROSITE" id="PS00893">
    <property type="entry name" value="NUDIX_BOX"/>
    <property type="match status" value="1"/>
</dbReference>
<dbReference type="KEGG" id="lak:106150982"/>
<keyword evidence="11" id="KW-0520">NAD</keyword>
<dbReference type="EC" id="3.6.1.22" evidence="6"/>
<dbReference type="PROSITE" id="PS50088">
    <property type="entry name" value="ANK_REPEAT"/>
    <property type="match status" value="1"/>
</dbReference>
<dbReference type="PANTHER" id="PTHR42904:SF6">
    <property type="entry name" value="NAD-CAPPED RNA HYDROLASE NUDT12"/>
    <property type="match status" value="1"/>
</dbReference>
<dbReference type="NCBIfam" id="NF001299">
    <property type="entry name" value="PRK00241.1"/>
    <property type="match status" value="1"/>
</dbReference>
<comment type="catalytic activity">
    <reaction evidence="13">
        <text>a 5'-end NAD(+)-phospho-ribonucleoside in mRNA + H2O = a 5'-end phospho-adenosine-phospho-ribonucleoside in mRNA + beta-nicotinamide D-ribonucleotide + 2 H(+)</text>
        <dbReference type="Rhea" id="RHEA:60876"/>
        <dbReference type="Rhea" id="RHEA-COMP:15698"/>
        <dbReference type="Rhea" id="RHEA-COMP:15719"/>
        <dbReference type="ChEBI" id="CHEBI:14649"/>
        <dbReference type="ChEBI" id="CHEBI:15377"/>
        <dbReference type="ChEBI" id="CHEBI:15378"/>
        <dbReference type="ChEBI" id="CHEBI:144029"/>
        <dbReference type="ChEBI" id="CHEBI:144051"/>
    </reaction>
    <physiologicalReaction direction="left-to-right" evidence="13">
        <dbReference type="Rhea" id="RHEA:60877"/>
    </physiologicalReaction>
</comment>
<evidence type="ECO:0000256" key="18">
    <source>
        <dbReference type="ARBA" id="ARBA00046702"/>
    </source>
</evidence>
<feature type="domain" description="Nudix hydrolase" evidence="23">
    <location>
        <begin position="336"/>
        <end position="470"/>
    </location>
</feature>
<dbReference type="Gene3D" id="3.90.79.20">
    <property type="match status" value="1"/>
</dbReference>
<keyword evidence="9" id="KW-0460">Magnesium</keyword>
<dbReference type="InterPro" id="IPR015376">
    <property type="entry name" value="Znr_NADH_PPase"/>
</dbReference>
<evidence type="ECO:0000256" key="5">
    <source>
        <dbReference type="ARBA" id="ARBA00009595"/>
    </source>
</evidence>
<comment type="catalytic activity">
    <reaction evidence="21">
        <text>NADH + H2O = reduced beta-nicotinamide D-ribonucleotide + AMP + 2 H(+)</text>
        <dbReference type="Rhea" id="RHEA:48868"/>
        <dbReference type="ChEBI" id="CHEBI:15377"/>
        <dbReference type="ChEBI" id="CHEBI:15378"/>
        <dbReference type="ChEBI" id="CHEBI:57945"/>
        <dbReference type="ChEBI" id="CHEBI:90832"/>
        <dbReference type="ChEBI" id="CHEBI:456215"/>
        <dbReference type="EC" id="3.6.1.22"/>
    </reaction>
    <physiologicalReaction direction="left-to-right" evidence="21">
        <dbReference type="Rhea" id="RHEA:48869"/>
    </physiologicalReaction>
</comment>
<dbReference type="SMART" id="SM00248">
    <property type="entry name" value="ANK"/>
    <property type="match status" value="2"/>
</dbReference>